<name>A0A9X2C7M3_9PSED</name>
<evidence type="ECO:0000256" key="5">
    <source>
        <dbReference type="RuleBase" id="RU003345"/>
    </source>
</evidence>
<evidence type="ECO:0000256" key="4">
    <source>
        <dbReference type="PROSITE-ProRule" id="PRU10007"/>
    </source>
</evidence>
<feature type="active site" evidence="4">
    <location>
        <position position="258"/>
    </location>
</feature>
<evidence type="ECO:0000256" key="2">
    <source>
        <dbReference type="ARBA" id="ARBA00023002"/>
    </source>
</evidence>
<evidence type="ECO:0000256" key="1">
    <source>
        <dbReference type="ARBA" id="ARBA00009986"/>
    </source>
</evidence>
<evidence type="ECO:0000259" key="6">
    <source>
        <dbReference type="Pfam" id="PF00171"/>
    </source>
</evidence>
<evidence type="ECO:0000313" key="9">
    <source>
        <dbReference type="Proteomes" id="UP001155059"/>
    </source>
</evidence>
<dbReference type="InterPro" id="IPR016163">
    <property type="entry name" value="Ald_DH_C"/>
</dbReference>
<evidence type="ECO:0000313" key="10">
    <source>
        <dbReference type="Proteomes" id="UP001155163"/>
    </source>
</evidence>
<organism evidence="7 9">
    <name type="scientific">Pseudomonas morbosilactucae</name>
    <dbReference type="NCBI Taxonomy" id="2938197"/>
    <lineage>
        <taxon>Bacteria</taxon>
        <taxon>Pseudomonadati</taxon>
        <taxon>Pseudomonadota</taxon>
        <taxon>Gammaproteobacteria</taxon>
        <taxon>Pseudomonadales</taxon>
        <taxon>Pseudomonadaceae</taxon>
        <taxon>Pseudomonas</taxon>
    </lineage>
</organism>
<keyword evidence="2 5" id="KW-0560">Oxidoreductase</keyword>
<dbReference type="InterPro" id="IPR016161">
    <property type="entry name" value="Ald_DH/histidinol_DH"/>
</dbReference>
<gene>
    <name evidence="7" type="ORF">M1B34_17090</name>
    <name evidence="8" type="ORF">M1B35_00730</name>
</gene>
<evidence type="ECO:0000313" key="8">
    <source>
        <dbReference type="EMBL" id="MCK9812707.1"/>
    </source>
</evidence>
<dbReference type="PROSITE" id="PS00687">
    <property type="entry name" value="ALDEHYDE_DEHYDR_GLU"/>
    <property type="match status" value="1"/>
</dbReference>
<dbReference type="CDD" id="cd07152">
    <property type="entry name" value="ALDH_BenzADH"/>
    <property type="match status" value="1"/>
</dbReference>
<keyword evidence="3" id="KW-0520">NAD</keyword>
<dbReference type="AlphaFoldDB" id="A0A9X2C7M3"/>
<dbReference type="PANTHER" id="PTHR42986">
    <property type="entry name" value="BENZALDEHYDE DEHYDROGENASE YFMT"/>
    <property type="match status" value="1"/>
</dbReference>
<comment type="caution">
    <text evidence="7">The sequence shown here is derived from an EMBL/GenBank/DDBJ whole genome shotgun (WGS) entry which is preliminary data.</text>
</comment>
<dbReference type="Proteomes" id="UP001155163">
    <property type="component" value="Unassembled WGS sequence"/>
</dbReference>
<protein>
    <submittedName>
        <fullName evidence="7">Benzaldehyde dehydrogenase</fullName>
    </submittedName>
</protein>
<dbReference type="InterPro" id="IPR016162">
    <property type="entry name" value="Ald_DH_N"/>
</dbReference>
<dbReference type="FunFam" id="3.40.309.10:FF:000009">
    <property type="entry name" value="Aldehyde dehydrogenase A"/>
    <property type="match status" value="1"/>
</dbReference>
<sequence length="491" mass="51494">MSVSETPQFLRRALESQCLFNGDWVPGSAPVQAVIEPATGEVLMHSAMADPADIAAACRAASLAQPAWAALGPRQRAEVFRKAAGWAQQSFDELALYVARETGGALFKGEHEVREAIVLLHQAAGLLSQPHGLVLPSEAGRLSYARRQPHGVVGVISPFNFPLILSLRSVAPALAAGNAVVLKPDPQTPISGGLLIARLFEAAGLPKGLLQVLPGAADAGEALCRDPNVRMIAFTGSTGAGRKVAEVAGRHLKKVALELGGKNPLIILEDADLDLAASNAAWGAWLHQGQICMASGLILVHESIAAALTRKLVDKARALTVGNAARGEAALGPLINARQLQRVEQIVRDTLDAGARLEAGGESHGLFYQPTVLSGVRPGMRAFEDEVFGPVATVVSFASDEEAIELANRTEYGLAAAVISPSVGRAMAIGERLQCGLLHINDQTVADECVNPFGGRGASGNGGSVGGPADWDEYSQWQWVTVKNTPPAYPF</sequence>
<proteinExistence type="inferred from homology"/>
<dbReference type="Gene3D" id="3.40.605.10">
    <property type="entry name" value="Aldehyde Dehydrogenase, Chain A, domain 1"/>
    <property type="match status" value="1"/>
</dbReference>
<dbReference type="FunFam" id="3.40.605.10:FF:000007">
    <property type="entry name" value="NAD/NADP-dependent betaine aldehyde dehydrogenase"/>
    <property type="match status" value="1"/>
</dbReference>
<evidence type="ECO:0000256" key="3">
    <source>
        <dbReference type="ARBA" id="ARBA00023027"/>
    </source>
</evidence>
<reference evidence="9 10" key="2">
    <citation type="journal article" date="2023" name="Plant Pathol.">
        <title>Dismantling and reorganizing Pseudomonas marginalis sensu#lato.</title>
        <authorList>
            <person name="Sawada H."/>
            <person name="Fujikawa T."/>
            <person name="Satou M."/>
        </authorList>
    </citation>
    <scope>NUCLEOTIDE SEQUENCE [LARGE SCALE GENOMIC DNA]</scope>
    <source>
        <strain evidence="7 9">MAFF 302030</strain>
        <strain evidence="8 10">MAFF 302046</strain>
    </source>
</reference>
<dbReference type="EMBL" id="JALQCW010000039">
    <property type="protein sequence ID" value="MCK9799374.1"/>
    <property type="molecule type" value="Genomic_DNA"/>
</dbReference>
<reference evidence="9 10" key="1">
    <citation type="journal article" date="2022" name="Int. J. Syst. Evol. Microbiol.">
        <title>Pseudomonas aegrilactucae sp. nov. and Pseudomonas morbosilactucae sp. nov., pathogens causing bacterial rot of lettuce in Japan.</title>
        <authorList>
            <person name="Sawada H."/>
            <person name="Fujikawa T."/>
            <person name="Satou M."/>
        </authorList>
    </citation>
    <scope>NUCLEOTIDE SEQUENCE [LARGE SCALE GENOMIC DNA]</scope>
    <source>
        <strain evidence="7 9">MAFF 302030</strain>
        <strain evidence="8 10">MAFF 302046</strain>
    </source>
</reference>
<dbReference type="Pfam" id="PF00171">
    <property type="entry name" value="Aldedh"/>
    <property type="match status" value="1"/>
</dbReference>
<dbReference type="PANTHER" id="PTHR42986:SF1">
    <property type="entry name" value="BENZALDEHYDE DEHYDROGENASE YFMT"/>
    <property type="match status" value="1"/>
</dbReference>
<comment type="similarity">
    <text evidence="1 5">Belongs to the aldehyde dehydrogenase family.</text>
</comment>
<dbReference type="InterPro" id="IPR015590">
    <property type="entry name" value="Aldehyde_DH_dom"/>
</dbReference>
<dbReference type="Gene3D" id="3.40.309.10">
    <property type="entry name" value="Aldehyde Dehydrogenase, Chain A, domain 2"/>
    <property type="match status" value="1"/>
</dbReference>
<dbReference type="SUPFAM" id="SSF53720">
    <property type="entry name" value="ALDH-like"/>
    <property type="match status" value="1"/>
</dbReference>
<accession>A0A9X2C7M3</accession>
<keyword evidence="10" id="KW-1185">Reference proteome</keyword>
<dbReference type="Proteomes" id="UP001155059">
    <property type="component" value="Unassembled WGS sequence"/>
</dbReference>
<dbReference type="GO" id="GO:0016620">
    <property type="term" value="F:oxidoreductase activity, acting on the aldehyde or oxo group of donors, NAD or NADP as acceptor"/>
    <property type="evidence" value="ECO:0007669"/>
    <property type="project" value="InterPro"/>
</dbReference>
<dbReference type="InterPro" id="IPR029510">
    <property type="entry name" value="Ald_DH_CS_GLU"/>
</dbReference>
<dbReference type="EMBL" id="JALQCX010000003">
    <property type="protein sequence ID" value="MCK9812707.1"/>
    <property type="molecule type" value="Genomic_DNA"/>
</dbReference>
<dbReference type="RefSeq" id="WP_123333654.1">
    <property type="nucleotide sequence ID" value="NZ_JALQCW010000039.1"/>
</dbReference>
<evidence type="ECO:0000313" key="7">
    <source>
        <dbReference type="EMBL" id="MCK9799374.1"/>
    </source>
</evidence>
<feature type="domain" description="Aldehyde dehydrogenase" evidence="6">
    <location>
        <begin position="24"/>
        <end position="480"/>
    </location>
</feature>